<dbReference type="SUPFAM" id="SSF55326">
    <property type="entry name" value="PurM N-terminal domain-like"/>
    <property type="match status" value="1"/>
</dbReference>
<dbReference type="Pfam" id="PF02769">
    <property type="entry name" value="AIRS_C"/>
    <property type="match status" value="1"/>
</dbReference>
<dbReference type="Pfam" id="PF00586">
    <property type="entry name" value="AIRS"/>
    <property type="match status" value="1"/>
</dbReference>
<evidence type="ECO:0000259" key="3">
    <source>
        <dbReference type="Pfam" id="PF02769"/>
    </source>
</evidence>
<dbReference type="GO" id="GO:0051604">
    <property type="term" value="P:protein maturation"/>
    <property type="evidence" value="ECO:0007669"/>
    <property type="project" value="TreeGrafter"/>
</dbReference>
<gene>
    <name evidence="4" type="primary">hypE</name>
    <name evidence="4" type="ORF">E3J84_02350</name>
</gene>
<dbReference type="SUPFAM" id="SSF56042">
    <property type="entry name" value="PurM C-terminal domain-like"/>
    <property type="match status" value="1"/>
</dbReference>
<comment type="caution">
    <text evidence="4">The sequence shown here is derived from an EMBL/GenBank/DDBJ whole genome shotgun (WGS) entry which is preliminary data.</text>
</comment>
<evidence type="ECO:0000313" key="5">
    <source>
        <dbReference type="Proteomes" id="UP000316360"/>
    </source>
</evidence>
<dbReference type="Proteomes" id="UP000316360">
    <property type="component" value="Unassembled WGS sequence"/>
</dbReference>
<dbReference type="InterPro" id="IPR016188">
    <property type="entry name" value="PurM-like_N"/>
</dbReference>
<dbReference type="AlphaFoldDB" id="A0A523S1E3"/>
<evidence type="ECO:0000256" key="1">
    <source>
        <dbReference type="ARBA" id="ARBA00006243"/>
    </source>
</evidence>
<dbReference type="PANTHER" id="PTHR30303:SF0">
    <property type="entry name" value="CARBAMOYL DEHYDRATASE HYPE"/>
    <property type="match status" value="1"/>
</dbReference>
<evidence type="ECO:0000313" key="4">
    <source>
        <dbReference type="EMBL" id="TET11865.1"/>
    </source>
</evidence>
<dbReference type="InterPro" id="IPR036676">
    <property type="entry name" value="PurM-like_C_sf"/>
</dbReference>
<dbReference type="Gene3D" id="3.90.650.10">
    <property type="entry name" value="PurM-like C-terminal domain"/>
    <property type="match status" value="1"/>
</dbReference>
<feature type="domain" description="PurM-like N-terminal" evidence="2">
    <location>
        <begin position="39"/>
        <end position="150"/>
    </location>
</feature>
<dbReference type="EMBL" id="SOKJ01000124">
    <property type="protein sequence ID" value="TET11865.1"/>
    <property type="molecule type" value="Genomic_DNA"/>
</dbReference>
<protein>
    <submittedName>
        <fullName evidence="4">Hydrogenase expression/formation protein HypE</fullName>
    </submittedName>
</protein>
<accession>A0A523S1E3</accession>
<dbReference type="InterPro" id="IPR011854">
    <property type="entry name" value="HypE"/>
</dbReference>
<dbReference type="PIRSF" id="PIRSF005644">
    <property type="entry name" value="Hdrgns_mtr_HypE"/>
    <property type="match status" value="1"/>
</dbReference>
<comment type="similarity">
    <text evidence="1">Belongs to the HypE family.</text>
</comment>
<organism evidence="4 5">
    <name type="scientific">Aerophobetes bacterium</name>
    <dbReference type="NCBI Taxonomy" id="2030807"/>
    <lineage>
        <taxon>Bacteria</taxon>
        <taxon>Candidatus Aerophobota</taxon>
    </lineage>
</organism>
<sequence length="336" mass="36747">MTEKKILLAHGSGGKLSHDLIREVFLAHFDNKFLRKLTDSAVFNHKGTGWAFTTDSYVIRPLFFPGGDIGKLAVSGTINDLAVMGAKPIFLSCALIIEEGLSLSILKKIISSMRKTAEGAGVQIITGDTKVVEHGSADGLFINTSGIGLMPAENENPSHKIEVEDKVIINGTIGDHSIATLSWREEFDFHTQVKSDCAPLNDLIGKVLDGSSGVKLMRDPTRGGIATILNEMTMDEEFGIELWEEKIPFKEETIAICEMLGFDPLYLANEGKVVFIVEAEEAQKILKLLQSHPLGKESKIIGRVVAEPKGKVYLRTSIGTRRVLDMLSGDQLPRIC</sequence>
<reference evidence="4 5" key="1">
    <citation type="submission" date="2019-03" db="EMBL/GenBank/DDBJ databases">
        <title>Metabolic potential of uncultured bacteria and archaea associated with petroleum seepage in deep-sea sediments.</title>
        <authorList>
            <person name="Dong X."/>
            <person name="Hubert C."/>
        </authorList>
    </citation>
    <scope>NUCLEOTIDE SEQUENCE [LARGE SCALE GENOMIC DNA]</scope>
    <source>
        <strain evidence="4">E44_bin7</strain>
    </source>
</reference>
<feature type="domain" description="PurM-like C-terminal" evidence="3">
    <location>
        <begin position="163"/>
        <end position="314"/>
    </location>
</feature>
<dbReference type="CDD" id="cd02197">
    <property type="entry name" value="HypE"/>
    <property type="match status" value="1"/>
</dbReference>
<name>A0A523S1E3_UNCAE</name>
<dbReference type="NCBIfam" id="TIGR02124">
    <property type="entry name" value="hypE"/>
    <property type="match status" value="1"/>
</dbReference>
<proteinExistence type="inferred from homology"/>
<dbReference type="Gene3D" id="3.30.1330.10">
    <property type="entry name" value="PurM-like, N-terminal domain"/>
    <property type="match status" value="1"/>
</dbReference>
<dbReference type="InterPro" id="IPR036921">
    <property type="entry name" value="PurM-like_N_sf"/>
</dbReference>
<dbReference type="InterPro" id="IPR010918">
    <property type="entry name" value="PurM-like_C_dom"/>
</dbReference>
<dbReference type="PANTHER" id="PTHR30303">
    <property type="entry name" value="HYDROGENASE ISOENZYMES FORMATION PROTEIN HYPE"/>
    <property type="match status" value="1"/>
</dbReference>
<evidence type="ECO:0000259" key="2">
    <source>
        <dbReference type="Pfam" id="PF00586"/>
    </source>
</evidence>